<dbReference type="Pfam" id="PF00248">
    <property type="entry name" value="Aldo_ket_red"/>
    <property type="match status" value="2"/>
</dbReference>
<reference evidence="6 7" key="1">
    <citation type="journal article" date="2011" name="Cell">
        <title>Insight into structure and assembly of the nuclear pore complex by utilizing the genome of a eukaryotic thermophile.</title>
        <authorList>
            <person name="Amlacher S."/>
            <person name="Sarges P."/>
            <person name="Flemming D."/>
            <person name="van Noort V."/>
            <person name="Kunze R."/>
            <person name="Devos D.P."/>
            <person name="Arumugam M."/>
            <person name="Bork P."/>
            <person name="Hurt E."/>
        </authorList>
    </citation>
    <scope>NUCLEOTIDE SEQUENCE [LARGE SCALE GENOMIC DNA]</scope>
    <source>
        <strain evidence="7">DSM 1495 / CBS 144.50 / IMI 039719</strain>
    </source>
</reference>
<dbReference type="PROSITE" id="PS00798">
    <property type="entry name" value="ALDOKETO_REDUCTASE_1"/>
    <property type="match status" value="1"/>
</dbReference>
<dbReference type="PROSITE" id="PS00062">
    <property type="entry name" value="ALDOKETO_REDUCTASE_2"/>
    <property type="match status" value="1"/>
</dbReference>
<dbReference type="InterPro" id="IPR018170">
    <property type="entry name" value="Aldo/ket_reductase_CS"/>
</dbReference>
<dbReference type="HOGENOM" id="CLU_023205_0_0_1"/>
<protein>
    <recommendedName>
        <fullName evidence="5">NADP-dependent oxidoreductase domain-containing protein</fullName>
    </recommendedName>
</protein>
<dbReference type="EMBL" id="GL988043">
    <property type="protein sequence ID" value="EGS20227.1"/>
    <property type="molecule type" value="Genomic_DNA"/>
</dbReference>
<accession>G0S9W6</accession>
<dbReference type="InterPro" id="IPR020471">
    <property type="entry name" value="AKR"/>
</dbReference>
<dbReference type="STRING" id="759272.G0S9W6"/>
<dbReference type="Gene3D" id="3.20.20.100">
    <property type="entry name" value="NADP-dependent oxidoreductase domain"/>
    <property type="match status" value="2"/>
</dbReference>
<feature type="domain" description="NADP-dependent oxidoreductase" evidence="5">
    <location>
        <begin position="166"/>
        <end position="225"/>
    </location>
</feature>
<evidence type="ECO:0000313" key="6">
    <source>
        <dbReference type="EMBL" id="EGS20227.1"/>
    </source>
</evidence>
<feature type="domain" description="NADP-dependent oxidoreductase" evidence="5">
    <location>
        <begin position="18"/>
        <end position="161"/>
    </location>
</feature>
<keyword evidence="7" id="KW-1185">Reference proteome</keyword>
<gene>
    <name evidence="6" type="ORF">CTHT_0047430</name>
</gene>
<dbReference type="AlphaFoldDB" id="G0S9W6"/>
<dbReference type="OrthoDB" id="416253at2759"/>
<evidence type="ECO:0000256" key="1">
    <source>
        <dbReference type="ARBA" id="ARBA00023002"/>
    </source>
</evidence>
<dbReference type="PANTHER" id="PTHR11732">
    <property type="entry name" value="ALDO/KETO REDUCTASE"/>
    <property type="match status" value="1"/>
</dbReference>
<dbReference type="RefSeq" id="XP_006695112.1">
    <property type="nucleotide sequence ID" value="XM_006695049.1"/>
</dbReference>
<feature type="active site" description="Proton donor" evidence="2">
    <location>
        <position position="53"/>
    </location>
</feature>
<dbReference type="SUPFAM" id="SSF51430">
    <property type="entry name" value="NAD(P)-linked oxidoreductase"/>
    <property type="match status" value="1"/>
</dbReference>
<feature type="site" description="Lowers pKa of active site Tyr" evidence="4">
    <location>
        <position position="78"/>
    </location>
</feature>
<dbReference type="InterPro" id="IPR036812">
    <property type="entry name" value="NAD(P)_OxRdtase_dom_sf"/>
</dbReference>
<feature type="binding site" evidence="3">
    <location>
        <position position="109"/>
    </location>
    <ligand>
        <name>substrate</name>
    </ligand>
</feature>
<dbReference type="InterPro" id="IPR023210">
    <property type="entry name" value="NADP_OxRdtase_dom"/>
</dbReference>
<dbReference type="GO" id="GO:0016491">
    <property type="term" value="F:oxidoreductase activity"/>
    <property type="evidence" value="ECO:0007669"/>
    <property type="project" value="UniProtKB-KW"/>
</dbReference>
<evidence type="ECO:0000256" key="2">
    <source>
        <dbReference type="PIRSR" id="PIRSR000097-1"/>
    </source>
</evidence>
<dbReference type="eggNOG" id="KOG1577">
    <property type="taxonomic scope" value="Eukaryota"/>
</dbReference>
<dbReference type="GeneID" id="18258781"/>
<dbReference type="PRINTS" id="PR00069">
    <property type="entry name" value="ALDKETRDTASE"/>
</dbReference>
<proteinExistence type="predicted"/>
<evidence type="ECO:0000259" key="5">
    <source>
        <dbReference type="Pfam" id="PF00248"/>
    </source>
</evidence>
<dbReference type="KEGG" id="cthr:CTHT_0047430"/>
<evidence type="ECO:0000256" key="3">
    <source>
        <dbReference type="PIRSR" id="PIRSR000097-2"/>
    </source>
</evidence>
<dbReference type="Proteomes" id="UP000008066">
    <property type="component" value="Unassembled WGS sequence"/>
</dbReference>
<dbReference type="OMA" id="RRYPETW"/>
<dbReference type="CDD" id="cd19071">
    <property type="entry name" value="AKR_AKR1-5-like"/>
    <property type="match status" value="1"/>
</dbReference>
<keyword evidence="1" id="KW-0560">Oxidoreductase</keyword>
<evidence type="ECO:0000256" key="4">
    <source>
        <dbReference type="PIRSR" id="PIRSR000097-3"/>
    </source>
</evidence>
<sequence length="260" mass="29599">MDLPSYFTLNNGHKVPALGLGTFQGTSGNSKVKEAVKLALKLGYRHIDGANAYGNEKEIGEAIKESGIPREEIFVTSKLAQTWHHPDDVERALEVTLRDLQLDYGNQFHMPTRQVRTTQQSGTQAVMARRYPETWKAMEKLVDSGKVRSIGLSNFNILKTKRFEDSTIVDIAKKCKMSPAQVCLSWLVQRGIPAVPKSVQEVHMRENLQLKRLPDEDFETLQKLWLKRGPIRFLDPSRHIGFDIFDEEKDEPLADKAPWD</sequence>
<name>G0S9W6_CHATD</name>
<organism evidence="7">
    <name type="scientific">Chaetomium thermophilum (strain DSM 1495 / CBS 144.50 / IMI 039719)</name>
    <name type="common">Thermochaetoides thermophila</name>
    <dbReference type="NCBI Taxonomy" id="759272"/>
    <lineage>
        <taxon>Eukaryota</taxon>
        <taxon>Fungi</taxon>
        <taxon>Dikarya</taxon>
        <taxon>Ascomycota</taxon>
        <taxon>Pezizomycotina</taxon>
        <taxon>Sordariomycetes</taxon>
        <taxon>Sordariomycetidae</taxon>
        <taxon>Sordariales</taxon>
        <taxon>Chaetomiaceae</taxon>
        <taxon>Thermochaetoides</taxon>
    </lineage>
</organism>
<evidence type="ECO:0000313" key="7">
    <source>
        <dbReference type="Proteomes" id="UP000008066"/>
    </source>
</evidence>
<dbReference type="PIRSF" id="PIRSF000097">
    <property type="entry name" value="AKR"/>
    <property type="match status" value="1"/>
</dbReference>